<accession>A0A9E5DMA8</accession>
<organism evidence="2">
    <name type="scientific">Methanobacterium veterum</name>
    <dbReference type="NCBI Taxonomy" id="408577"/>
    <lineage>
        <taxon>Archaea</taxon>
        <taxon>Methanobacteriati</taxon>
        <taxon>Methanobacteriota</taxon>
        <taxon>Methanomada group</taxon>
        <taxon>Methanobacteria</taxon>
        <taxon>Methanobacteriales</taxon>
        <taxon>Methanobacteriaceae</taxon>
        <taxon>Methanobacterium</taxon>
    </lineage>
</organism>
<evidence type="ECO:0000313" key="3">
    <source>
        <dbReference type="Proteomes" id="UP001068021"/>
    </source>
</evidence>
<sequence>MIRKCLAAQKCICAECNYACPKCGVKKWRVNEECELCRDCEQKELKRANIDIKDLKNATVVKEEHPVILIFGE</sequence>
<evidence type="ECO:0000313" key="2">
    <source>
        <dbReference type="EMBL" id="MCZ3372630.1"/>
    </source>
</evidence>
<dbReference type="AlphaFoldDB" id="A0A9E5DMA8"/>
<evidence type="ECO:0000313" key="1">
    <source>
        <dbReference type="EMBL" id="MCZ3364875.1"/>
    </source>
</evidence>
<dbReference type="EMBL" id="JAPVER010000018">
    <property type="protein sequence ID" value="MCZ3364875.1"/>
    <property type="molecule type" value="Genomic_DNA"/>
</dbReference>
<keyword evidence="3" id="KW-1185">Reference proteome</keyword>
<dbReference type="Proteomes" id="UP001068021">
    <property type="component" value="Unassembled WGS sequence"/>
</dbReference>
<dbReference type="EMBL" id="JAPVES010000030">
    <property type="protein sequence ID" value="MCZ3372630.1"/>
    <property type="molecule type" value="Genomic_DNA"/>
</dbReference>
<gene>
    <name evidence="2" type="ORF">O3H35_08280</name>
    <name evidence="1" type="ORF">O3H54_03160</name>
</gene>
<protein>
    <submittedName>
        <fullName evidence="2">Uncharacterized protein</fullName>
    </submittedName>
</protein>
<dbReference type="Proteomes" id="UP001074446">
    <property type="component" value="Unassembled WGS sequence"/>
</dbReference>
<proteinExistence type="predicted"/>
<reference evidence="2" key="1">
    <citation type="submission" date="2022-12" db="EMBL/GenBank/DDBJ databases">
        <title>Reclassification of two methanogenic archaea species isolated from the Kolyma lowland permafrost.</title>
        <authorList>
            <person name="Trubitsyn V.E."/>
            <person name="Rivkina E.M."/>
            <person name="Shcherbakova V.A."/>
        </authorList>
    </citation>
    <scope>NUCLEOTIDE SEQUENCE</scope>
    <source>
        <strain evidence="1">M2</strain>
        <strain evidence="2">MK4</strain>
    </source>
</reference>
<name>A0A9E5DMA8_9EURY</name>
<dbReference type="RefSeq" id="WP_048080187.1">
    <property type="nucleotide sequence ID" value="NZ_JAPVER010000018.1"/>
</dbReference>
<comment type="caution">
    <text evidence="2">The sequence shown here is derived from an EMBL/GenBank/DDBJ whole genome shotgun (WGS) entry which is preliminary data.</text>
</comment>